<keyword evidence="1" id="KW-0479">Metal-binding</keyword>
<dbReference type="Gene3D" id="3.60.21.10">
    <property type="match status" value="1"/>
</dbReference>
<protein>
    <submittedName>
        <fullName evidence="5">Metallophosphoesterase</fullName>
    </submittedName>
</protein>
<keyword evidence="3" id="KW-0472">Membrane</keyword>
<organism evidence="5 6">
    <name type="scientific">Clostridium weizhouense</name>
    <dbReference type="NCBI Taxonomy" id="2859781"/>
    <lineage>
        <taxon>Bacteria</taxon>
        <taxon>Bacillati</taxon>
        <taxon>Bacillota</taxon>
        <taxon>Clostridia</taxon>
        <taxon>Eubacteriales</taxon>
        <taxon>Clostridiaceae</taxon>
        <taxon>Clostridium</taxon>
    </lineage>
</organism>
<name>A0ABS7AND1_9CLOT</name>
<evidence type="ECO:0000313" key="5">
    <source>
        <dbReference type="EMBL" id="MBW6410166.1"/>
    </source>
</evidence>
<feature type="domain" description="Calcineurin-like phosphoesterase" evidence="4">
    <location>
        <begin position="59"/>
        <end position="229"/>
    </location>
</feature>
<dbReference type="SUPFAM" id="SSF56300">
    <property type="entry name" value="Metallo-dependent phosphatases"/>
    <property type="match status" value="1"/>
</dbReference>
<dbReference type="InterPro" id="IPR004843">
    <property type="entry name" value="Calcineurin-like_PHP"/>
</dbReference>
<feature type="transmembrane region" description="Helical" evidence="3">
    <location>
        <begin position="15"/>
        <end position="36"/>
    </location>
</feature>
<dbReference type="Proteomes" id="UP001519921">
    <property type="component" value="Unassembled WGS sequence"/>
</dbReference>
<reference evidence="5 6" key="1">
    <citation type="submission" date="2021-07" db="EMBL/GenBank/DDBJ databases">
        <title>Clostridium weizhouense sp. nov., an anaerobic bacterium isolated from activated sludge of Petroleum wastewater.</title>
        <authorList>
            <person name="Li Q."/>
        </authorList>
    </citation>
    <scope>NUCLEOTIDE SEQUENCE [LARGE SCALE GENOMIC DNA]</scope>
    <source>
        <strain evidence="5 6">YB-6</strain>
    </source>
</reference>
<evidence type="ECO:0000259" key="4">
    <source>
        <dbReference type="Pfam" id="PF00149"/>
    </source>
</evidence>
<keyword evidence="3" id="KW-0812">Transmembrane</keyword>
<dbReference type="InterPro" id="IPR051158">
    <property type="entry name" value="Metallophosphoesterase_sf"/>
</dbReference>
<keyword evidence="2" id="KW-0378">Hydrolase</keyword>
<accession>A0ABS7AND1</accession>
<dbReference type="PANTHER" id="PTHR31302">
    <property type="entry name" value="TRANSMEMBRANE PROTEIN WITH METALLOPHOSPHOESTERASE DOMAIN-RELATED"/>
    <property type="match status" value="1"/>
</dbReference>
<gene>
    <name evidence="5" type="ORF">KYD98_08675</name>
</gene>
<evidence type="ECO:0000256" key="1">
    <source>
        <dbReference type="ARBA" id="ARBA00022723"/>
    </source>
</evidence>
<keyword evidence="6" id="KW-1185">Reference proteome</keyword>
<proteinExistence type="predicted"/>
<dbReference type="Pfam" id="PF00149">
    <property type="entry name" value="Metallophos"/>
    <property type="match status" value="1"/>
</dbReference>
<comment type="caution">
    <text evidence="5">The sequence shown here is derived from an EMBL/GenBank/DDBJ whole genome shotgun (WGS) entry which is preliminary data.</text>
</comment>
<sequence length="292" mass="33167">MFCEVNMIKKIPRKVVKLLSIIMFIIGFIFFCIWQNNSITISKYNYVNSKIPQNFNNFTIAHVSDLHNKMFGKDQIKLLNKVKSISPDIIVITGDLVDRRKYNLDTALMFISGAVKISPVYYVSGNHEAWSGKFPLIKEKLIDMGVHILDDKSFKLSNGSSSIHLLGLSDPDFLTYNYRDGTDTSKMEEQLNMWSTDKNFKILLSHRPELFHLYVQNNMDLIFTGHAHGGQFRIPGIGGVVAPDQGIFPNYTGGSYNKGLSTMFVSRGLGNSIFPIRIFNRPEIIKVTLKTQ</sequence>
<evidence type="ECO:0000313" key="6">
    <source>
        <dbReference type="Proteomes" id="UP001519921"/>
    </source>
</evidence>
<dbReference type="PANTHER" id="PTHR31302:SF31">
    <property type="entry name" value="PHOSPHODIESTERASE YAEI"/>
    <property type="match status" value="1"/>
</dbReference>
<evidence type="ECO:0000256" key="3">
    <source>
        <dbReference type="SAM" id="Phobius"/>
    </source>
</evidence>
<dbReference type="InterPro" id="IPR029052">
    <property type="entry name" value="Metallo-depent_PP-like"/>
</dbReference>
<evidence type="ECO:0000256" key="2">
    <source>
        <dbReference type="ARBA" id="ARBA00022801"/>
    </source>
</evidence>
<dbReference type="EMBL" id="JAHXPT010000005">
    <property type="protein sequence ID" value="MBW6410166.1"/>
    <property type="molecule type" value="Genomic_DNA"/>
</dbReference>
<keyword evidence="3" id="KW-1133">Transmembrane helix</keyword>